<feature type="region of interest" description="Disordered" evidence="1">
    <location>
        <begin position="81"/>
        <end position="103"/>
    </location>
</feature>
<feature type="region of interest" description="Disordered" evidence="1">
    <location>
        <begin position="340"/>
        <end position="359"/>
    </location>
</feature>
<dbReference type="AlphaFoldDB" id="A0A8X6MCF6"/>
<dbReference type="Proteomes" id="UP000886998">
    <property type="component" value="Unassembled WGS sequence"/>
</dbReference>
<gene>
    <name evidence="3" type="ORF">TNIN_33981</name>
</gene>
<dbReference type="SMART" id="SM00355">
    <property type="entry name" value="ZnF_C2H2"/>
    <property type="match status" value="2"/>
</dbReference>
<comment type="caution">
    <text evidence="3">The sequence shown here is derived from an EMBL/GenBank/DDBJ whole genome shotgun (WGS) entry which is preliminary data.</text>
</comment>
<proteinExistence type="predicted"/>
<sequence length="547" mass="59809">MTESELRALFWIPVPFPDPLVYKTCYNPRAPETMRKQGIFKSNSRYTRHLRNAHGIDTTNDVFYYCSTCNFKGTVKEVKDHHCSNHTPQPSASDAGPSVPNPRLDLTQIPLSAELGLGQLVDPIQTSIPTPVFHRTSPTSTESDDDVPVDVPTVTYPPLCSTPTKNSVVGPSFTLPPYSPPVQSFTSTPAIIPDLKFDVDETPSSSATSPILHPNIFHFRSCLWLRPALDLSNMASLSTIPRTLRLHLYLGPRLHLLVLTPLKPLPSTQPVLTPTMGSPTPSPVLHPLANQFQKLTSISPSPALVCVYCERRFKTQKGLNSHLVGVHCYGVVHPEEVVSHELPSIPPSPPKRGSSSSLDNIDSLCNELAGAILAKNQSHTKDPHPPGVSATARLRYDPAESSRLQKAFKTNPKTVESILGGTSPYCKIPQDSIIHHFSKCFSRCDVPADYPFPSYSEPVAIDLLLAAFSPPDIWDKLAYLTDSAPGPDGIGYSLLKARDPGAHLLSKVLNVIQDLATVPRACKTRVFFSSLRRTIPSTFLTGARSCS</sequence>
<feature type="domain" description="C2H2-type" evidence="2">
    <location>
        <begin position="306"/>
        <end position="327"/>
    </location>
</feature>
<evidence type="ECO:0000313" key="4">
    <source>
        <dbReference type="Proteomes" id="UP000886998"/>
    </source>
</evidence>
<evidence type="ECO:0000259" key="2">
    <source>
        <dbReference type="PROSITE" id="PS00028"/>
    </source>
</evidence>
<accession>A0A8X6MCF6</accession>
<name>A0A8X6MCF6_9ARAC</name>
<reference evidence="3" key="1">
    <citation type="submission" date="2020-08" db="EMBL/GenBank/DDBJ databases">
        <title>Multicomponent nature underlies the extraordinary mechanical properties of spider dragline silk.</title>
        <authorList>
            <person name="Kono N."/>
            <person name="Nakamura H."/>
            <person name="Mori M."/>
            <person name="Yoshida Y."/>
            <person name="Ohtoshi R."/>
            <person name="Malay A.D."/>
            <person name="Moran D.A.P."/>
            <person name="Tomita M."/>
            <person name="Numata K."/>
            <person name="Arakawa K."/>
        </authorList>
    </citation>
    <scope>NUCLEOTIDE SEQUENCE</scope>
</reference>
<evidence type="ECO:0000313" key="3">
    <source>
        <dbReference type="EMBL" id="GFS39870.1"/>
    </source>
</evidence>
<organism evidence="3 4">
    <name type="scientific">Trichonephila inaurata madagascariensis</name>
    <dbReference type="NCBI Taxonomy" id="2747483"/>
    <lineage>
        <taxon>Eukaryota</taxon>
        <taxon>Metazoa</taxon>
        <taxon>Ecdysozoa</taxon>
        <taxon>Arthropoda</taxon>
        <taxon>Chelicerata</taxon>
        <taxon>Arachnida</taxon>
        <taxon>Araneae</taxon>
        <taxon>Araneomorphae</taxon>
        <taxon>Entelegynae</taxon>
        <taxon>Araneoidea</taxon>
        <taxon>Nephilidae</taxon>
        <taxon>Trichonephila</taxon>
        <taxon>Trichonephila inaurata</taxon>
    </lineage>
</organism>
<protein>
    <recommendedName>
        <fullName evidence="2">C2H2-type domain-containing protein</fullName>
    </recommendedName>
</protein>
<dbReference type="OrthoDB" id="6436077at2759"/>
<dbReference type="PROSITE" id="PS00028">
    <property type="entry name" value="ZINC_FINGER_C2H2_1"/>
    <property type="match status" value="1"/>
</dbReference>
<evidence type="ECO:0000256" key="1">
    <source>
        <dbReference type="SAM" id="MobiDB-lite"/>
    </source>
</evidence>
<dbReference type="InterPro" id="IPR013087">
    <property type="entry name" value="Znf_C2H2_type"/>
</dbReference>
<dbReference type="EMBL" id="BMAV01025240">
    <property type="protein sequence ID" value="GFS39870.1"/>
    <property type="molecule type" value="Genomic_DNA"/>
</dbReference>
<keyword evidence="4" id="KW-1185">Reference proteome</keyword>